<keyword evidence="1" id="KW-0812">Transmembrane</keyword>
<keyword evidence="3" id="KW-1185">Reference proteome</keyword>
<keyword evidence="1" id="KW-0472">Membrane</keyword>
<dbReference type="PANTHER" id="PTHR31025:SF22">
    <property type="entry name" value="IP13529P"/>
    <property type="match status" value="1"/>
</dbReference>
<dbReference type="Proteomes" id="UP000823561">
    <property type="component" value="Chromosome 7"/>
</dbReference>
<dbReference type="AlphaFoldDB" id="A0AAV6GYQ5"/>
<dbReference type="EMBL" id="JADWDJ010000007">
    <property type="protein sequence ID" value="KAG5278527.1"/>
    <property type="molecule type" value="Genomic_DNA"/>
</dbReference>
<name>A0AAV6GYQ5_9TELE</name>
<feature type="transmembrane region" description="Helical" evidence="1">
    <location>
        <begin position="32"/>
        <end position="57"/>
    </location>
</feature>
<organism evidence="2 3">
    <name type="scientific">Alosa alosa</name>
    <name type="common">allis shad</name>
    <dbReference type="NCBI Taxonomy" id="278164"/>
    <lineage>
        <taxon>Eukaryota</taxon>
        <taxon>Metazoa</taxon>
        <taxon>Chordata</taxon>
        <taxon>Craniata</taxon>
        <taxon>Vertebrata</taxon>
        <taxon>Euteleostomi</taxon>
        <taxon>Actinopterygii</taxon>
        <taxon>Neopterygii</taxon>
        <taxon>Teleostei</taxon>
        <taxon>Clupei</taxon>
        <taxon>Clupeiformes</taxon>
        <taxon>Clupeoidei</taxon>
        <taxon>Clupeidae</taxon>
        <taxon>Alosa</taxon>
    </lineage>
</organism>
<protein>
    <submittedName>
        <fullName evidence="2">Uncharacterized protein</fullName>
    </submittedName>
</protein>
<accession>A0AAV6GYQ5</accession>
<evidence type="ECO:0000313" key="2">
    <source>
        <dbReference type="EMBL" id="KAG5278527.1"/>
    </source>
</evidence>
<keyword evidence="1" id="KW-1133">Transmembrane helix</keyword>
<dbReference type="PANTHER" id="PTHR31025">
    <property type="entry name" value="SI:CH211-196P9.1-RELATED"/>
    <property type="match status" value="1"/>
</dbReference>
<gene>
    <name evidence="2" type="ORF">AALO_G00099950</name>
</gene>
<evidence type="ECO:0000256" key="1">
    <source>
        <dbReference type="SAM" id="Phobius"/>
    </source>
</evidence>
<comment type="caution">
    <text evidence="2">The sequence shown here is derived from an EMBL/GenBank/DDBJ whole genome shotgun (WGS) entry which is preliminary data.</text>
</comment>
<sequence length="279" mass="31373">MSIPQIFGCLSKERLCCADESRRFFCNATNDFFSATACTISSLSCLLFIFTLCHLYIFPMDPGISGIDLLSRLTEAFLSKGRRIVNFFLQQRLKWKGDIQSLLTEIGNDTRTLDDTNLMAISAILLLMAFFREQTDSLFILADVTETVADIEGHERLPDTPRLIMLGPSLMTAKRWMVSIEGTVAITFTGSDSFPAAFATLFCIRYALNMEYQESAACTLDLVQRFLVRINPEDGKKCTARQGVSKKTGLIVQKKAPPINSHVNNFIRSLLDFEWQTSN</sequence>
<proteinExistence type="predicted"/>
<evidence type="ECO:0000313" key="3">
    <source>
        <dbReference type="Proteomes" id="UP000823561"/>
    </source>
</evidence>
<reference evidence="2" key="1">
    <citation type="submission" date="2020-10" db="EMBL/GenBank/DDBJ databases">
        <title>Chromosome-scale genome assembly of the Allis shad, Alosa alosa.</title>
        <authorList>
            <person name="Margot Z."/>
            <person name="Christophe K."/>
            <person name="Cabau C."/>
            <person name="Louis A."/>
            <person name="Berthelot C."/>
            <person name="Parey E."/>
            <person name="Roest Crollius H."/>
            <person name="Montfort J."/>
            <person name="Robinson-Rechavi M."/>
            <person name="Bucao C."/>
            <person name="Bouchez O."/>
            <person name="Gislard M."/>
            <person name="Lluch J."/>
            <person name="Milhes M."/>
            <person name="Lampietro C."/>
            <person name="Lopez Roques C."/>
            <person name="Donnadieu C."/>
            <person name="Braasch I."/>
            <person name="Desvignes T."/>
            <person name="Postlethwait J."/>
            <person name="Bobe J."/>
            <person name="Guiguen Y."/>
        </authorList>
    </citation>
    <scope>NUCLEOTIDE SEQUENCE</scope>
    <source>
        <strain evidence="2">M-15738</strain>
        <tissue evidence="2">Blood</tissue>
    </source>
</reference>